<reference evidence="1" key="1">
    <citation type="submission" date="2024-06" db="EMBL/GenBank/DDBJ databases">
        <title>The genome sequences of Kitasatospora sp. strain HUAS MG31.</title>
        <authorList>
            <person name="Mo P."/>
        </authorList>
    </citation>
    <scope>NUCLEOTIDE SEQUENCE</scope>
    <source>
        <strain evidence="1">HUAS MG31</strain>
    </source>
</reference>
<dbReference type="KEGG" id="kcm:ABWK59_01940"/>
<dbReference type="EMBL" id="CP159872">
    <property type="protein sequence ID" value="XCM77783.1"/>
    <property type="molecule type" value="Genomic_DNA"/>
</dbReference>
<gene>
    <name evidence="1" type="ORF">ABWK59_01940</name>
</gene>
<protein>
    <submittedName>
        <fullName evidence="1">Uncharacterized protein</fullName>
    </submittedName>
</protein>
<sequence length="232" mass="25294">MLDPPTLEAVQEWGPAAEGHIERRDTVITWALPAGPELTEDPWGAEPVRRWRDVRDRQPGAGTWPVTADRDRPQWDCTPLEGVGPLRFGMSPLQVAAALDGEVPDARRGRFPWRPWTGEVGVWALEEERFDRLGVSAHYGSSRVLPALAAVTVHGRTGPRVTLDGFPLIGRPVTAVEAALTRDAEDRGLGLRIGCGGDLGLAESNLFVRSTRAGDAAITEARFCAPQWEDHG</sequence>
<dbReference type="AlphaFoldDB" id="A0AAU8JNH0"/>
<evidence type="ECO:0000313" key="1">
    <source>
        <dbReference type="EMBL" id="XCM77783.1"/>
    </source>
</evidence>
<accession>A0AAU8JNH0</accession>
<proteinExistence type="predicted"/>
<dbReference type="RefSeq" id="WP_354637483.1">
    <property type="nucleotide sequence ID" value="NZ_CP159872.1"/>
</dbReference>
<name>A0AAU8JNH0_9ACTN</name>
<organism evidence="1">
    <name type="scientific">Kitasatospora camelliae</name>
    <dbReference type="NCBI Taxonomy" id="3156397"/>
    <lineage>
        <taxon>Bacteria</taxon>
        <taxon>Bacillati</taxon>
        <taxon>Actinomycetota</taxon>
        <taxon>Actinomycetes</taxon>
        <taxon>Kitasatosporales</taxon>
        <taxon>Streptomycetaceae</taxon>
        <taxon>Kitasatospora</taxon>
    </lineage>
</organism>